<evidence type="ECO:0000259" key="3">
    <source>
        <dbReference type="PROSITE" id="PS50102"/>
    </source>
</evidence>
<dbReference type="InterPro" id="IPR035979">
    <property type="entry name" value="RBD_domain_sf"/>
</dbReference>
<keyword evidence="5" id="KW-1185">Reference proteome</keyword>
<feature type="domain" description="RRM" evidence="3">
    <location>
        <begin position="69"/>
        <end position="147"/>
    </location>
</feature>
<dbReference type="GO" id="GO:0003723">
    <property type="term" value="F:RNA binding"/>
    <property type="evidence" value="ECO:0007669"/>
    <property type="project" value="UniProtKB-UniRule"/>
</dbReference>
<evidence type="ECO:0000256" key="2">
    <source>
        <dbReference type="SAM" id="MobiDB-lite"/>
    </source>
</evidence>
<evidence type="ECO:0000256" key="1">
    <source>
        <dbReference type="PROSITE-ProRule" id="PRU00176"/>
    </source>
</evidence>
<dbReference type="AlphaFoldDB" id="A0AA36CXI3"/>
<dbReference type="InterPro" id="IPR050441">
    <property type="entry name" value="RBM"/>
</dbReference>
<feature type="compositionally biased region" description="Gly residues" evidence="2">
    <location>
        <begin position="166"/>
        <end position="178"/>
    </location>
</feature>
<keyword evidence="1" id="KW-0694">RNA-binding</keyword>
<dbReference type="Pfam" id="PF00076">
    <property type="entry name" value="RRM_1"/>
    <property type="match status" value="1"/>
</dbReference>
<name>A0AA36CXI3_9BILA</name>
<feature type="non-terminal residue" evidence="4">
    <location>
        <position position="1"/>
    </location>
</feature>
<accession>A0AA36CXI3</accession>
<comment type="caution">
    <text evidence="4">The sequence shown here is derived from an EMBL/GenBank/DDBJ whole genome shotgun (WGS) entry which is preliminary data.</text>
</comment>
<dbReference type="SUPFAM" id="SSF54928">
    <property type="entry name" value="RNA-binding domain, RBD"/>
    <property type="match status" value="1"/>
</dbReference>
<feature type="compositionally biased region" description="Basic and acidic residues" evidence="2">
    <location>
        <begin position="179"/>
        <end position="194"/>
    </location>
</feature>
<dbReference type="Proteomes" id="UP001177023">
    <property type="component" value="Unassembled WGS sequence"/>
</dbReference>
<reference evidence="4" key="1">
    <citation type="submission" date="2023-06" db="EMBL/GenBank/DDBJ databases">
        <authorList>
            <person name="Delattre M."/>
        </authorList>
    </citation>
    <scope>NUCLEOTIDE SEQUENCE</scope>
    <source>
        <strain evidence="4">AF72</strain>
    </source>
</reference>
<feature type="compositionally biased region" description="Basic residues" evidence="2">
    <location>
        <begin position="212"/>
        <end position="223"/>
    </location>
</feature>
<evidence type="ECO:0000313" key="4">
    <source>
        <dbReference type="EMBL" id="CAJ0577181.1"/>
    </source>
</evidence>
<dbReference type="SMART" id="SM00360">
    <property type="entry name" value="RRM"/>
    <property type="match status" value="1"/>
</dbReference>
<organism evidence="4 5">
    <name type="scientific">Mesorhabditis spiculigera</name>
    <dbReference type="NCBI Taxonomy" id="96644"/>
    <lineage>
        <taxon>Eukaryota</taxon>
        <taxon>Metazoa</taxon>
        <taxon>Ecdysozoa</taxon>
        <taxon>Nematoda</taxon>
        <taxon>Chromadorea</taxon>
        <taxon>Rhabditida</taxon>
        <taxon>Rhabditina</taxon>
        <taxon>Rhabditomorpha</taxon>
        <taxon>Rhabditoidea</taxon>
        <taxon>Rhabditidae</taxon>
        <taxon>Mesorhabditinae</taxon>
        <taxon>Mesorhabditis</taxon>
    </lineage>
</organism>
<protein>
    <recommendedName>
        <fullName evidence="3">RRM domain-containing protein</fullName>
    </recommendedName>
</protein>
<dbReference type="InterPro" id="IPR012677">
    <property type="entry name" value="Nucleotide-bd_a/b_plait_sf"/>
</dbReference>
<evidence type="ECO:0000313" key="5">
    <source>
        <dbReference type="Proteomes" id="UP001177023"/>
    </source>
</evidence>
<gene>
    <name evidence="4" type="ORF">MSPICULIGERA_LOCUS15459</name>
</gene>
<proteinExistence type="predicted"/>
<sequence length="236" mass="26768">MPRSYTPSPKRDSRGPSRSRSRSGSHENRRRVRSPSPAKSPRRSSRADDRGSRRGGGYGGNRDEPAPSRCLGVFGLSRYTTEEVLRDVFGIYGRIEKVDLIKDRPTGESRGFGFIYFDKLEEATEAKERLTGTTVDGKELRVDYSMTKRAHSPTPGEYMGHKTAGRYGGGGYGGGGGRYGDRGDRGGYRDRDYGRSYGGSSRRSYRDDYRAPRRRSYSRSPRRDRRERSRSYSPYR</sequence>
<dbReference type="InterPro" id="IPR000504">
    <property type="entry name" value="RRM_dom"/>
</dbReference>
<feature type="region of interest" description="Disordered" evidence="2">
    <location>
        <begin position="1"/>
        <end position="69"/>
    </location>
</feature>
<dbReference type="Gene3D" id="3.30.70.330">
    <property type="match status" value="1"/>
</dbReference>
<dbReference type="PROSITE" id="PS50102">
    <property type="entry name" value="RRM"/>
    <property type="match status" value="1"/>
</dbReference>
<feature type="region of interest" description="Disordered" evidence="2">
    <location>
        <begin position="149"/>
        <end position="236"/>
    </location>
</feature>
<feature type="compositionally biased region" description="Basic residues" evidence="2">
    <location>
        <begin position="17"/>
        <end position="33"/>
    </location>
</feature>
<dbReference type="EMBL" id="CATQJA010002648">
    <property type="protein sequence ID" value="CAJ0577181.1"/>
    <property type="molecule type" value="Genomic_DNA"/>
</dbReference>
<dbReference type="CDD" id="cd12363">
    <property type="entry name" value="RRM_TRA2"/>
    <property type="match status" value="1"/>
</dbReference>
<dbReference type="PANTHER" id="PTHR48034">
    <property type="entry name" value="TRANSFORMER-2 SEX-DETERMINING PROTEIN-RELATED"/>
    <property type="match status" value="1"/>
</dbReference>